<dbReference type="EMBL" id="KK198762">
    <property type="protein sequence ID" value="KCW51916.1"/>
    <property type="molecule type" value="Genomic_DNA"/>
</dbReference>
<dbReference type="InterPro" id="IPR011053">
    <property type="entry name" value="Single_hybrid_motif"/>
</dbReference>
<dbReference type="InParanoid" id="A0A059AE73"/>
<organism evidence="10">
    <name type="scientific">Eucalyptus grandis</name>
    <name type="common">Flooded gum</name>
    <dbReference type="NCBI Taxonomy" id="71139"/>
    <lineage>
        <taxon>Eukaryota</taxon>
        <taxon>Viridiplantae</taxon>
        <taxon>Streptophyta</taxon>
        <taxon>Embryophyta</taxon>
        <taxon>Tracheophyta</taxon>
        <taxon>Spermatophyta</taxon>
        <taxon>Magnoliopsida</taxon>
        <taxon>eudicotyledons</taxon>
        <taxon>Gunneridae</taxon>
        <taxon>Pentapetalae</taxon>
        <taxon>rosids</taxon>
        <taxon>malvids</taxon>
        <taxon>Myrtales</taxon>
        <taxon>Myrtaceae</taxon>
        <taxon>Myrtoideae</taxon>
        <taxon>Eucalypteae</taxon>
        <taxon>Eucalyptus</taxon>
    </lineage>
</organism>
<evidence type="ECO:0000313" key="10">
    <source>
        <dbReference type="EMBL" id="KCW51916.1"/>
    </source>
</evidence>
<proteinExistence type="predicted"/>
<dbReference type="PROSITE" id="PS00188">
    <property type="entry name" value="BIOTIN"/>
    <property type="match status" value="1"/>
</dbReference>
<feature type="domain" description="Lipoyl-binding" evidence="9">
    <location>
        <begin position="198"/>
        <end position="274"/>
    </location>
</feature>
<comment type="subcellular location">
    <subcellularLocation>
        <location evidence="7">Plastid</location>
        <location evidence="7">Chloroplast</location>
    </subcellularLocation>
</comment>
<dbReference type="InterPro" id="IPR050537">
    <property type="entry name" value="2-oxoacid_dehydrogenase"/>
</dbReference>
<sequence length="275" mass="29045">MASCAVPCPKSASAARLGTTRQTPRQNVEKISFPLYSFGFQWPNEKRLTALKVKAKLNEVTAEKSSNSGLDTKSGATISQESNGTAAKLDREKIVPDASSISAFMSQVSDLVKLVDTKDIMELQLKQMDCEIIIRKKEAIQQPMAAVSVVAQPTPVSHAMFSPPPSAAPVHAPSAAPAGSGPTTPALPAPVKQSSSAHPPLKCPMAGTFYRSPAPGEPSFVKVGDKVQKGQVICIIEAMKLMNEIEADQTGTVAEILVEDGKPVGVDTPLFVVVP</sequence>
<dbReference type="NCBIfam" id="TIGR00531">
    <property type="entry name" value="BCCP"/>
    <property type="match status" value="1"/>
</dbReference>
<dbReference type="GO" id="GO:0009317">
    <property type="term" value="C:acetyl-CoA carboxylase complex"/>
    <property type="evidence" value="ECO:0007669"/>
    <property type="project" value="InterPro"/>
</dbReference>
<keyword evidence="7" id="KW-0150">Chloroplast</keyword>
<dbReference type="GO" id="GO:0006633">
    <property type="term" value="P:fatty acid biosynthetic process"/>
    <property type="evidence" value="ECO:0000318"/>
    <property type="project" value="GO_Central"/>
</dbReference>
<evidence type="ECO:0000256" key="1">
    <source>
        <dbReference type="ARBA" id="ARBA00005194"/>
    </source>
</evidence>
<comment type="function">
    <text evidence="7">This protein is a component of the acetyl coenzyme A carboxylase complex; first, biotin carboxylase catalyzes the carboxylation of the carrier protein and then the transcarboxylase transfers the carboxyl group to form malonyl-CoA.</text>
</comment>
<dbReference type="SUPFAM" id="SSF51230">
    <property type="entry name" value="Single hybrid motif"/>
    <property type="match status" value="1"/>
</dbReference>
<dbReference type="InterPro" id="IPR001882">
    <property type="entry name" value="Biotin_BS"/>
</dbReference>
<dbReference type="KEGG" id="egr:104422016"/>
<keyword evidence="2 7" id="KW-0444">Lipid biosynthesis</keyword>
<keyword evidence="6 7" id="KW-0092">Biotin</keyword>
<dbReference type="UniPathway" id="UPA00094"/>
<dbReference type="Pfam" id="PF00364">
    <property type="entry name" value="Biotin_lipoyl"/>
    <property type="match status" value="1"/>
</dbReference>
<evidence type="ECO:0000256" key="7">
    <source>
        <dbReference type="RuleBase" id="RU364072"/>
    </source>
</evidence>
<keyword evidence="3 7" id="KW-0276">Fatty acid metabolism</keyword>
<dbReference type="OMA" id="SWNHSAV"/>
<dbReference type="AlphaFoldDB" id="A0A059AE73"/>
<protein>
    <recommendedName>
        <fullName evidence="7">Biotin carboxyl carrier protein of acetyl-CoA carboxylase</fullName>
    </recommendedName>
</protein>
<accession>A0A059AE73</accession>
<dbReference type="Gramene" id="KCW51916">
    <property type="protein sequence ID" value="KCW51916"/>
    <property type="gene ID" value="EUGRSUZ_J01371"/>
</dbReference>
<dbReference type="PROSITE" id="PS50968">
    <property type="entry name" value="BIOTINYL_LIPOYL"/>
    <property type="match status" value="1"/>
</dbReference>
<dbReference type="eggNOG" id="ENOG502QUI2">
    <property type="taxonomic scope" value="Eukaryota"/>
</dbReference>
<dbReference type="GO" id="GO:0003989">
    <property type="term" value="F:acetyl-CoA carboxylase activity"/>
    <property type="evidence" value="ECO:0000318"/>
    <property type="project" value="GO_Central"/>
</dbReference>
<gene>
    <name evidence="10" type="ORF">EUGRSUZ_J01371</name>
</gene>
<dbReference type="STRING" id="71139.A0A059AE73"/>
<dbReference type="CDD" id="cd06850">
    <property type="entry name" value="biotinyl_domain"/>
    <property type="match status" value="1"/>
</dbReference>
<feature type="region of interest" description="Disordered" evidence="8">
    <location>
        <begin position="162"/>
        <end position="198"/>
    </location>
</feature>
<name>A0A059AE73_EUCGR</name>
<feature type="compositionally biased region" description="Low complexity" evidence="8">
    <location>
        <begin position="168"/>
        <end position="190"/>
    </location>
</feature>
<comment type="pathway">
    <text evidence="1 7">Lipid metabolism; fatty acid biosynthesis.</text>
</comment>
<evidence type="ECO:0000256" key="5">
    <source>
        <dbReference type="ARBA" id="ARBA00023160"/>
    </source>
</evidence>
<reference evidence="10" key="1">
    <citation type="submission" date="2013-07" db="EMBL/GenBank/DDBJ databases">
        <title>The genome of Eucalyptus grandis.</title>
        <authorList>
            <person name="Schmutz J."/>
            <person name="Hayes R."/>
            <person name="Myburg A."/>
            <person name="Tuskan G."/>
            <person name="Grattapaglia D."/>
            <person name="Rokhsar D.S."/>
        </authorList>
    </citation>
    <scope>NUCLEOTIDE SEQUENCE</scope>
    <source>
        <tissue evidence="10">Leaf extractions</tissue>
    </source>
</reference>
<dbReference type="OrthoDB" id="196847at2759"/>
<evidence type="ECO:0000256" key="4">
    <source>
        <dbReference type="ARBA" id="ARBA00023098"/>
    </source>
</evidence>
<dbReference type="FunFam" id="2.40.50.100:FF:000003">
    <property type="entry name" value="Acetyl-CoA carboxylase biotin carboxyl carrier protein"/>
    <property type="match status" value="1"/>
</dbReference>
<evidence type="ECO:0000256" key="2">
    <source>
        <dbReference type="ARBA" id="ARBA00022516"/>
    </source>
</evidence>
<evidence type="ECO:0000256" key="6">
    <source>
        <dbReference type="ARBA" id="ARBA00023267"/>
    </source>
</evidence>
<feature type="compositionally biased region" description="Polar residues" evidence="8">
    <location>
        <begin position="63"/>
        <end position="85"/>
    </location>
</feature>
<dbReference type="InterPro" id="IPR000089">
    <property type="entry name" value="Biotin_lipoyl"/>
</dbReference>
<dbReference type="GO" id="GO:0009507">
    <property type="term" value="C:chloroplast"/>
    <property type="evidence" value="ECO:0000318"/>
    <property type="project" value="GO_Central"/>
</dbReference>
<keyword evidence="5 7" id="KW-0275">Fatty acid biosynthesis</keyword>
<dbReference type="PANTHER" id="PTHR43416">
    <property type="entry name" value="DIHYDROLIPOYLLYSINE-RESIDUE SUCCINYLTRANSFERASE COMPONENT OF 2-OXOGLUTARATE DEHYDROGENASE COMPLEX, MITOCHONDRIAL-RELATED"/>
    <property type="match status" value="1"/>
</dbReference>
<evidence type="ECO:0000256" key="8">
    <source>
        <dbReference type="SAM" id="MobiDB-lite"/>
    </source>
</evidence>
<dbReference type="InterPro" id="IPR001249">
    <property type="entry name" value="AcCoA_biotinCC"/>
</dbReference>
<evidence type="ECO:0000259" key="9">
    <source>
        <dbReference type="PROSITE" id="PS50968"/>
    </source>
</evidence>
<dbReference type="PANTHER" id="PTHR43416:SF4">
    <property type="entry name" value="BIOTIN CARBOXYL CARRIER PROTEIN OF ACETYL-COA CARBOXYLASE 2, CHLOROPLASTIC"/>
    <property type="match status" value="1"/>
</dbReference>
<keyword evidence="4 7" id="KW-0443">Lipid metabolism</keyword>
<feature type="region of interest" description="Disordered" evidence="8">
    <location>
        <begin position="63"/>
        <end position="88"/>
    </location>
</feature>
<evidence type="ECO:0000256" key="3">
    <source>
        <dbReference type="ARBA" id="ARBA00022832"/>
    </source>
</evidence>
<keyword evidence="7" id="KW-0934">Plastid</keyword>
<dbReference type="PRINTS" id="PR01071">
    <property type="entry name" value="ACOABIOTINCC"/>
</dbReference>
<dbReference type="Gene3D" id="2.40.50.100">
    <property type="match status" value="1"/>
</dbReference>
<feature type="region of interest" description="Disordered" evidence="8">
    <location>
        <begin position="1"/>
        <end position="24"/>
    </location>
</feature>
<dbReference type="GO" id="GO:0009374">
    <property type="term" value="F:biotin binding"/>
    <property type="evidence" value="ECO:0007669"/>
    <property type="project" value="EnsemblPlants"/>
</dbReference>